<evidence type="ECO:0000256" key="2">
    <source>
        <dbReference type="ARBA" id="ARBA00010058"/>
    </source>
</evidence>
<protein>
    <recommendedName>
        <fullName evidence="7">Profilin</fullName>
    </recommendedName>
</protein>
<dbReference type="SUPFAM" id="SSF55770">
    <property type="entry name" value="Profilin (actin-binding protein)"/>
    <property type="match status" value="1"/>
</dbReference>
<dbReference type="InterPro" id="IPR048278">
    <property type="entry name" value="PFN"/>
</dbReference>
<keyword evidence="3" id="KW-0963">Cytoplasm</keyword>
<dbReference type="GO" id="GO:0005856">
    <property type="term" value="C:cytoskeleton"/>
    <property type="evidence" value="ECO:0007669"/>
    <property type="project" value="UniProtKB-SubCell"/>
</dbReference>
<dbReference type="Proteomes" id="UP000242381">
    <property type="component" value="Unassembled WGS sequence"/>
</dbReference>
<evidence type="ECO:0000256" key="6">
    <source>
        <dbReference type="RuleBase" id="RU003908"/>
    </source>
</evidence>
<comment type="subunit">
    <text evidence="6">Occurs in many kinds of cells as a complex with monomeric actin in a 1:1 ratio.</text>
</comment>
<dbReference type="Pfam" id="PF00235">
    <property type="entry name" value="Profilin"/>
    <property type="match status" value="1"/>
</dbReference>
<dbReference type="PANTHER" id="PTHR11604">
    <property type="entry name" value="PROFILIN"/>
    <property type="match status" value="1"/>
</dbReference>
<organism evidence="8 9">
    <name type="scientific">Rhizopus microsporus</name>
    <dbReference type="NCBI Taxonomy" id="58291"/>
    <lineage>
        <taxon>Eukaryota</taxon>
        <taxon>Fungi</taxon>
        <taxon>Fungi incertae sedis</taxon>
        <taxon>Mucoromycota</taxon>
        <taxon>Mucoromycotina</taxon>
        <taxon>Mucoromycetes</taxon>
        <taxon>Mucorales</taxon>
        <taxon>Mucorineae</taxon>
        <taxon>Rhizopodaceae</taxon>
        <taxon>Rhizopus</taxon>
    </lineage>
</organism>
<dbReference type="FunFam" id="3.30.450.30:FF:000001">
    <property type="entry name" value="Profilin"/>
    <property type="match status" value="1"/>
</dbReference>
<reference evidence="8 9" key="1">
    <citation type="journal article" date="2016" name="Proc. Natl. Acad. Sci. U.S.A.">
        <title>Lipid metabolic changes in an early divergent fungus govern the establishment of a mutualistic symbiosis with endobacteria.</title>
        <authorList>
            <person name="Lastovetsky O.A."/>
            <person name="Gaspar M.L."/>
            <person name="Mondo S.J."/>
            <person name="LaButti K.M."/>
            <person name="Sandor L."/>
            <person name="Grigoriev I.V."/>
            <person name="Henry S.A."/>
            <person name="Pawlowska T.E."/>
        </authorList>
    </citation>
    <scope>NUCLEOTIDE SEQUENCE [LARGE SCALE GENOMIC DNA]</scope>
    <source>
        <strain evidence="8 9">ATCC 11559</strain>
    </source>
</reference>
<gene>
    <name evidence="8" type="ORF">BCV71DRAFT_197270</name>
</gene>
<proteinExistence type="inferred from homology"/>
<dbReference type="GO" id="GO:0005938">
    <property type="term" value="C:cell cortex"/>
    <property type="evidence" value="ECO:0007669"/>
    <property type="project" value="TreeGrafter"/>
</dbReference>
<comment type="similarity">
    <text evidence="2 7">Belongs to the profilin family.</text>
</comment>
<dbReference type="CDD" id="cd00148">
    <property type="entry name" value="PROF"/>
    <property type="match status" value="1"/>
</dbReference>
<evidence type="ECO:0000256" key="3">
    <source>
        <dbReference type="ARBA" id="ARBA00022490"/>
    </source>
</evidence>
<dbReference type="InterPro" id="IPR005455">
    <property type="entry name" value="PFN_euk"/>
</dbReference>
<keyword evidence="5 6" id="KW-0206">Cytoskeleton</keyword>
<evidence type="ECO:0000313" key="9">
    <source>
        <dbReference type="Proteomes" id="UP000242381"/>
    </source>
</evidence>
<dbReference type="Gene3D" id="3.30.450.30">
    <property type="entry name" value="Dynein light chain 2a, cytoplasmic"/>
    <property type="match status" value="1"/>
</dbReference>
<evidence type="ECO:0000256" key="5">
    <source>
        <dbReference type="ARBA" id="ARBA00023212"/>
    </source>
</evidence>
<dbReference type="SMART" id="SM00392">
    <property type="entry name" value="PROF"/>
    <property type="match status" value="1"/>
</dbReference>
<dbReference type="PROSITE" id="PS00414">
    <property type="entry name" value="PROFILIN"/>
    <property type="match status" value="1"/>
</dbReference>
<evidence type="ECO:0000256" key="4">
    <source>
        <dbReference type="ARBA" id="ARBA00023203"/>
    </source>
</evidence>
<dbReference type="VEuPathDB" id="FungiDB:BCV72DRAFT_287602"/>
<evidence type="ECO:0000313" key="8">
    <source>
        <dbReference type="EMBL" id="ORE19626.1"/>
    </source>
</evidence>
<comment type="subcellular location">
    <subcellularLocation>
        <location evidence="1">Cytoplasm</location>
        <location evidence="1">Cytoskeleton</location>
    </subcellularLocation>
</comment>
<sequence length="126" mass="13484">MSWQAYVDTNLVGTGNVAQAAICGLEGGVWASSPGFQLHPSEIREILEGFKNPDSVRASGLHIGNAKYFVLQADDKIIYIKKGNEGACIAKTGKAFLIGTYNDKMQPGKCNVVVEGLADYLISVGY</sequence>
<comment type="function">
    <text evidence="6">Binds to actin and affects the structure of the cytoskeleton. At high concentrations, profilin prevents the polymerization of actin, whereas it enhances it at low concentrations.</text>
</comment>
<accession>A0A1X0S5S8</accession>
<dbReference type="InterPro" id="IPR027310">
    <property type="entry name" value="Profilin_CS"/>
</dbReference>
<evidence type="ECO:0000256" key="7">
    <source>
        <dbReference type="RuleBase" id="RU003909"/>
    </source>
</evidence>
<dbReference type="PANTHER" id="PTHR11604:SF0">
    <property type="entry name" value="PROFILIN"/>
    <property type="match status" value="1"/>
</dbReference>
<dbReference type="PRINTS" id="PR01640">
    <property type="entry name" value="PROFILINPLNT"/>
</dbReference>
<dbReference type="OMA" id="QGQKFML"/>
<name>A0A1X0S5S8_RHIZD</name>
<evidence type="ECO:0000256" key="1">
    <source>
        <dbReference type="ARBA" id="ARBA00004245"/>
    </source>
</evidence>
<dbReference type="InterPro" id="IPR036140">
    <property type="entry name" value="PFN_sf"/>
</dbReference>
<dbReference type="PRINTS" id="PR00392">
    <property type="entry name" value="PROFILIN"/>
</dbReference>
<dbReference type="GO" id="GO:0003785">
    <property type="term" value="F:actin monomer binding"/>
    <property type="evidence" value="ECO:0007669"/>
    <property type="project" value="TreeGrafter"/>
</dbReference>
<keyword evidence="4 7" id="KW-0009">Actin-binding</keyword>
<dbReference type="AlphaFoldDB" id="A0A1X0S5S8"/>
<dbReference type="EMBL" id="KV921307">
    <property type="protein sequence ID" value="ORE19626.1"/>
    <property type="molecule type" value="Genomic_DNA"/>
</dbReference>